<reference evidence="1 2" key="1">
    <citation type="submission" date="2019-04" db="EMBL/GenBank/DDBJ databases">
        <title>Friends and foes A comparative genomics study of 23 Aspergillus species from section Flavi.</title>
        <authorList>
            <consortium name="DOE Joint Genome Institute"/>
            <person name="Kjaerbolling I."/>
            <person name="Vesth T."/>
            <person name="Frisvad J.C."/>
            <person name="Nybo J.L."/>
            <person name="Theobald S."/>
            <person name="Kildgaard S."/>
            <person name="Isbrandt T."/>
            <person name="Kuo A."/>
            <person name="Sato A."/>
            <person name="Lyhne E.K."/>
            <person name="Kogle M.E."/>
            <person name="Wiebenga A."/>
            <person name="Kun R.S."/>
            <person name="Lubbers R.J."/>
            <person name="Makela M.R."/>
            <person name="Barry K."/>
            <person name="Chovatia M."/>
            <person name="Clum A."/>
            <person name="Daum C."/>
            <person name="Haridas S."/>
            <person name="He G."/>
            <person name="LaButti K."/>
            <person name="Lipzen A."/>
            <person name="Mondo S."/>
            <person name="Riley R."/>
            <person name="Salamov A."/>
            <person name="Simmons B.A."/>
            <person name="Magnuson J.K."/>
            <person name="Henrissat B."/>
            <person name="Mortensen U.H."/>
            <person name="Larsen T.O."/>
            <person name="Devries R.P."/>
            <person name="Grigoriev I.V."/>
            <person name="Machida M."/>
            <person name="Baker S.E."/>
            <person name="Andersen M.R."/>
        </authorList>
    </citation>
    <scope>NUCLEOTIDE SEQUENCE [LARGE SCALE GENOMIC DNA]</scope>
    <source>
        <strain evidence="1 2">CBS 117626</strain>
    </source>
</reference>
<protein>
    <submittedName>
        <fullName evidence="1">Uncharacterized protein</fullName>
    </submittedName>
</protein>
<name>A0A5N6UD21_ASPTM</name>
<dbReference type="EMBL" id="ML738760">
    <property type="protein sequence ID" value="KAE8156490.1"/>
    <property type="molecule type" value="Genomic_DNA"/>
</dbReference>
<dbReference type="OrthoDB" id="4355239at2759"/>
<keyword evidence="2" id="KW-1185">Reference proteome</keyword>
<proteinExistence type="predicted"/>
<sequence>MKALNVRYLGSVAAEKEFFYCSAELRSLLDICQALRKEALEKDYILHLAHNKLLDDWVQHLSNYLADDDLLLLSLVTWHFDSSIDFLSPISTPSQGLLQFFTQDSLDHKVLKILRQQYCGRVGKQIKKEMFEERFWALLCQIHVSKYMDFHIMLTRRSTCSHHS</sequence>
<organism evidence="1 2">
    <name type="scientific">Aspergillus tamarii</name>
    <dbReference type="NCBI Taxonomy" id="41984"/>
    <lineage>
        <taxon>Eukaryota</taxon>
        <taxon>Fungi</taxon>
        <taxon>Dikarya</taxon>
        <taxon>Ascomycota</taxon>
        <taxon>Pezizomycotina</taxon>
        <taxon>Eurotiomycetes</taxon>
        <taxon>Eurotiomycetidae</taxon>
        <taxon>Eurotiales</taxon>
        <taxon>Aspergillaceae</taxon>
        <taxon>Aspergillus</taxon>
        <taxon>Aspergillus subgen. Circumdati</taxon>
    </lineage>
</organism>
<accession>A0A5N6UD21</accession>
<dbReference type="AlphaFoldDB" id="A0A5N6UD21"/>
<evidence type="ECO:0000313" key="2">
    <source>
        <dbReference type="Proteomes" id="UP000326950"/>
    </source>
</evidence>
<evidence type="ECO:0000313" key="1">
    <source>
        <dbReference type="EMBL" id="KAE8156490.1"/>
    </source>
</evidence>
<gene>
    <name evidence="1" type="ORF">BDV40DRAFT_76734</name>
</gene>
<dbReference type="Proteomes" id="UP000326950">
    <property type="component" value="Unassembled WGS sequence"/>
</dbReference>